<organism evidence="2">
    <name type="scientific">Oryza brachyantha</name>
    <name type="common">malo sina</name>
    <dbReference type="NCBI Taxonomy" id="4533"/>
    <lineage>
        <taxon>Eukaryota</taxon>
        <taxon>Viridiplantae</taxon>
        <taxon>Streptophyta</taxon>
        <taxon>Embryophyta</taxon>
        <taxon>Tracheophyta</taxon>
        <taxon>Spermatophyta</taxon>
        <taxon>Magnoliopsida</taxon>
        <taxon>Liliopsida</taxon>
        <taxon>Poales</taxon>
        <taxon>Poaceae</taxon>
        <taxon>BOP clade</taxon>
        <taxon>Oryzoideae</taxon>
        <taxon>Oryzeae</taxon>
        <taxon>Oryzinae</taxon>
        <taxon>Oryza</taxon>
    </lineage>
</organism>
<dbReference type="EnsemblPlants" id="OB02G43040.1">
    <property type="protein sequence ID" value="OB02G43040.1"/>
    <property type="gene ID" value="OB02G43040"/>
</dbReference>
<accession>J3LI37</accession>
<dbReference type="Proteomes" id="UP000006038">
    <property type="component" value="Unassembled WGS sequence"/>
</dbReference>
<feature type="region of interest" description="Disordered" evidence="1">
    <location>
        <begin position="58"/>
        <end position="79"/>
    </location>
</feature>
<proteinExistence type="predicted"/>
<name>J3LI37_ORYBR</name>
<evidence type="ECO:0000313" key="2">
    <source>
        <dbReference type="EnsemblPlants" id="OB02G43040.1"/>
    </source>
</evidence>
<sequence length="177" mass="19736">MKTCTQVKSPYTSYFYVLRVFNKRQRKIKCLINSKSEYLLFKFDVLADLLRKLAVADQGPTSPTKKVPPAAPRTWHGSTAGLSSLPSTSCWEEAPRHWPCGTVAWPPQARARAGARRPAGARFLCGLSGTGPRLRRRRDAPPFVVEHAQGVTAHARRPWLRGALRAWWGGGASRWTA</sequence>
<evidence type="ECO:0000313" key="3">
    <source>
        <dbReference type="Proteomes" id="UP000006038"/>
    </source>
</evidence>
<dbReference type="HOGENOM" id="CLU_1520140_0_0_1"/>
<reference evidence="2" key="1">
    <citation type="submission" date="2013-04" db="UniProtKB">
        <authorList>
            <consortium name="EnsemblPlants"/>
        </authorList>
    </citation>
    <scope>IDENTIFICATION</scope>
</reference>
<keyword evidence="3" id="KW-1185">Reference proteome</keyword>
<dbReference type="AlphaFoldDB" id="J3LI37"/>
<dbReference type="Gramene" id="OB02G43040.1">
    <property type="protein sequence ID" value="OB02G43040.1"/>
    <property type="gene ID" value="OB02G43040"/>
</dbReference>
<evidence type="ECO:0000256" key="1">
    <source>
        <dbReference type="SAM" id="MobiDB-lite"/>
    </source>
</evidence>
<protein>
    <submittedName>
        <fullName evidence="2">Uncharacterized protein</fullName>
    </submittedName>
</protein>